<sequence>MSRAQYDGPCQRCNGRIHVGDDIEPHPDGSQHATCLEVDDYDATFLSDTRDDACPTCWLIHKGECP</sequence>
<evidence type="ECO:0000313" key="2">
    <source>
        <dbReference type="Proteomes" id="UP000252271"/>
    </source>
</evidence>
<reference evidence="2" key="1">
    <citation type="submission" date="2018-05" db="EMBL/GenBank/DDBJ databases">
        <authorList>
            <person name="Agudelo C."/>
            <person name="Belgraves K."/>
            <person name="Bryant B."/>
            <person name="Burch A."/>
            <person name="Burrows Z."/>
            <person name="Douthitt C."/>
            <person name="Delaflor Y."/>
            <person name="Durden S."/>
            <person name="Esquivel A."/>
            <person name="Garofalo J."/>
            <person name="Grace R."/>
            <person name="Kronk J."/>
            <person name="Krumfolz S."/>
            <person name="Kuiack J."/>
            <person name="Lindo R."/>
            <person name="Noel R."/>
            <person name="Norus J."/>
            <person name="Parks M."/>
            <person name="Rahmoune A."/>
            <person name="Rivera D."/>
            <person name="Rodriguez J."/>
            <person name="Thompson S."/>
            <person name="Vasquez J."/>
            <person name="Vosburg C."/>
            <person name="Wiersma-Koch H."/>
            <person name="D'Elia T."/>
            <person name="Garlena R.A."/>
            <person name="Russell D.A."/>
            <person name="Pope W.H."/>
            <person name="Jacobs-Sera D."/>
            <person name="Hatfull G.F."/>
        </authorList>
    </citation>
    <scope>NUCLEOTIDE SEQUENCE [LARGE SCALE GENOMIC DNA]</scope>
</reference>
<gene>
    <name evidence="1" type="primary">71</name>
    <name evidence="1" type="ORF">SEA_NADEEM_71</name>
</gene>
<protein>
    <submittedName>
        <fullName evidence="1">Uncharacterized protein</fullName>
    </submittedName>
</protein>
<dbReference type="EMBL" id="MH399781">
    <property type="protein sequence ID" value="AXC38149.1"/>
    <property type="molecule type" value="Genomic_DNA"/>
</dbReference>
<organism evidence="1 2">
    <name type="scientific">Gordonia phage Nadeem</name>
    <dbReference type="NCBI Taxonomy" id="2250369"/>
    <lineage>
        <taxon>Viruses</taxon>
        <taxon>Duplodnaviria</taxon>
        <taxon>Heunggongvirae</taxon>
        <taxon>Uroviricota</taxon>
        <taxon>Caudoviricetes</taxon>
        <taxon>Betterkatzvirus</taxon>
        <taxon>Betterkatzvirus betterkatz</taxon>
    </lineage>
</organism>
<dbReference type="Proteomes" id="UP000252271">
    <property type="component" value="Segment"/>
</dbReference>
<accession>A0A2Z5HDH7</accession>
<evidence type="ECO:0000313" key="1">
    <source>
        <dbReference type="EMBL" id="AXC38149.1"/>
    </source>
</evidence>
<name>A0A2Z5HDH7_9CAUD</name>
<proteinExistence type="predicted"/>